<feature type="coiled-coil region" evidence="1">
    <location>
        <begin position="180"/>
        <end position="207"/>
    </location>
</feature>
<dbReference type="Pfam" id="PF01548">
    <property type="entry name" value="DEDD_Tnp_IS110"/>
    <property type="match status" value="1"/>
</dbReference>
<protein>
    <submittedName>
        <fullName evidence="5">Transposase</fullName>
    </submittedName>
</protein>
<feature type="domain" description="Transposase IS110-like N-terminal" evidence="2">
    <location>
        <begin position="7"/>
        <end position="145"/>
    </location>
</feature>
<evidence type="ECO:0000313" key="6">
    <source>
        <dbReference type="Proteomes" id="UP000181998"/>
    </source>
</evidence>
<evidence type="ECO:0000259" key="2">
    <source>
        <dbReference type="Pfam" id="PF01548"/>
    </source>
</evidence>
<dbReference type="Proteomes" id="UP000181998">
    <property type="component" value="Unassembled WGS sequence"/>
</dbReference>
<dbReference type="GO" id="GO:0006313">
    <property type="term" value="P:DNA transposition"/>
    <property type="evidence" value="ECO:0007669"/>
    <property type="project" value="InterPro"/>
</dbReference>
<sequence>MNFTTYGLDIAKRAFQLYWVTHENGEIHNRKFGKQELLEFLAQREAGLIAIEACGSAHWWRRKLMALGHEVRLIHAKFVRPFVQGNKTDAADAKAIWTAVRQPGMRTVAGKTEDQQAMLALHRMRLSLIKFRTMQVNQLRGLLYEFGVTLKGGRQAGVAEIQQRMIELEEIVPTMLFKATKEQLRRIDEIEADVQHIERRIKDWQKQQAACRKVAEIPGVGMLTATALVATMGEANCFKSGREFAAFVGLVPRQSGTGGKVKLLGISKRGDTYLRTLLIHGARAVMFIAKDKGAWSEALLHRRPTNVAIVAMANKMARTAWAILAHDREYQKGYVSQEPT</sequence>
<feature type="domain" description="Transposase IS116/IS110/IS902 C-terminal" evidence="3">
    <location>
        <begin position="212"/>
        <end position="286"/>
    </location>
</feature>
<dbReference type="OrthoDB" id="5289737at2"/>
<evidence type="ECO:0000313" key="7">
    <source>
        <dbReference type="Proteomes" id="UP000244110"/>
    </source>
</evidence>
<evidence type="ECO:0000256" key="1">
    <source>
        <dbReference type="SAM" id="Coils"/>
    </source>
</evidence>
<dbReference type="EMBL" id="FOFX01000050">
    <property type="protein sequence ID" value="SEQ42075.1"/>
    <property type="molecule type" value="Genomic_DNA"/>
</dbReference>
<reference evidence="4 7" key="3">
    <citation type="submission" date="2018-04" db="EMBL/GenBank/DDBJ databases">
        <title>Active sludge and wastewater microbial communities from Klosterneuburg, Austria.</title>
        <authorList>
            <person name="Wagner M."/>
        </authorList>
    </citation>
    <scope>NUCLEOTIDE SEQUENCE [LARGE SCALE GENOMIC DNA]</scope>
    <source>
        <strain evidence="4 7">Nm4</strain>
    </source>
</reference>
<evidence type="ECO:0000313" key="5">
    <source>
        <dbReference type="EMBL" id="SEQ42075.1"/>
    </source>
</evidence>
<keyword evidence="1" id="KW-0175">Coiled coil</keyword>
<gene>
    <name evidence="4" type="ORF">C8R28_10921</name>
    <name evidence="5" type="ORF">SAMN05421510_10503</name>
</gene>
<dbReference type="InterPro" id="IPR047650">
    <property type="entry name" value="Transpos_IS110"/>
</dbReference>
<dbReference type="PANTHER" id="PTHR33055:SF3">
    <property type="entry name" value="PUTATIVE TRANSPOSASE FOR IS117-RELATED"/>
    <property type="match status" value="1"/>
</dbReference>
<dbReference type="NCBIfam" id="NF033542">
    <property type="entry name" value="transpos_IS110"/>
    <property type="match status" value="1"/>
</dbReference>
<dbReference type="InterPro" id="IPR003346">
    <property type="entry name" value="Transposase_20"/>
</dbReference>
<reference evidence="5" key="2">
    <citation type="submission" date="2016-10" db="EMBL/GenBank/DDBJ databases">
        <authorList>
            <person name="de Groot N.N."/>
        </authorList>
    </citation>
    <scope>NUCLEOTIDE SEQUENCE [LARGE SCALE GENOMIC DNA]</scope>
    <source>
        <strain evidence="5">Nm9</strain>
    </source>
</reference>
<evidence type="ECO:0000313" key="4">
    <source>
        <dbReference type="EMBL" id="PTQ76405.1"/>
    </source>
</evidence>
<dbReference type="AlphaFoldDB" id="A0A1H9FVV4"/>
<dbReference type="GO" id="GO:0003677">
    <property type="term" value="F:DNA binding"/>
    <property type="evidence" value="ECO:0007669"/>
    <property type="project" value="InterPro"/>
</dbReference>
<dbReference type="RefSeq" id="WP_074722071.1">
    <property type="nucleotide sequence ID" value="NZ_FOFX01000050.1"/>
</dbReference>
<evidence type="ECO:0000259" key="3">
    <source>
        <dbReference type="Pfam" id="PF02371"/>
    </source>
</evidence>
<organism evidence="5 6">
    <name type="scientific">Nitrosomonas ureae</name>
    <dbReference type="NCBI Taxonomy" id="44577"/>
    <lineage>
        <taxon>Bacteria</taxon>
        <taxon>Pseudomonadati</taxon>
        <taxon>Pseudomonadota</taxon>
        <taxon>Betaproteobacteria</taxon>
        <taxon>Nitrosomonadales</taxon>
        <taxon>Nitrosomonadaceae</taxon>
        <taxon>Nitrosomonas</taxon>
    </lineage>
</organism>
<dbReference type="PANTHER" id="PTHR33055">
    <property type="entry name" value="TRANSPOSASE FOR INSERTION SEQUENCE ELEMENT IS1111A"/>
    <property type="match status" value="1"/>
</dbReference>
<dbReference type="InterPro" id="IPR002525">
    <property type="entry name" value="Transp_IS110-like_N"/>
</dbReference>
<proteinExistence type="predicted"/>
<dbReference type="Pfam" id="PF02371">
    <property type="entry name" value="Transposase_20"/>
    <property type="match status" value="1"/>
</dbReference>
<accession>A0A1H9FVV4</accession>
<name>A0A1H9FVV4_9PROT</name>
<reference evidence="6" key="1">
    <citation type="submission" date="2016-10" db="EMBL/GenBank/DDBJ databases">
        <authorList>
            <person name="Varghese N."/>
            <person name="Submissions S."/>
        </authorList>
    </citation>
    <scope>NUCLEOTIDE SEQUENCE [LARGE SCALE GENOMIC DNA]</scope>
    <source>
        <strain evidence="6">Nm9</strain>
    </source>
</reference>
<dbReference type="GO" id="GO:0004803">
    <property type="term" value="F:transposase activity"/>
    <property type="evidence" value="ECO:0007669"/>
    <property type="project" value="InterPro"/>
</dbReference>
<dbReference type="EMBL" id="QAOL01000092">
    <property type="protein sequence ID" value="PTQ76405.1"/>
    <property type="molecule type" value="Genomic_DNA"/>
</dbReference>
<dbReference type="Proteomes" id="UP000244110">
    <property type="component" value="Unassembled WGS sequence"/>
</dbReference>